<evidence type="ECO:0000313" key="3">
    <source>
        <dbReference type="Proteomes" id="UP000050761"/>
    </source>
</evidence>
<dbReference type="OrthoDB" id="5868683at2759"/>
<dbReference type="AlphaFoldDB" id="A0A183FMQ3"/>
<dbReference type="EMBL" id="UZAH01026228">
    <property type="protein sequence ID" value="VDO77425.1"/>
    <property type="molecule type" value="Genomic_DNA"/>
</dbReference>
<gene>
    <name evidence="2" type="ORF">HPBE_LOCUS8699</name>
</gene>
<sequence>MAPGTCEESMTPCTSESSAACDDEPVAETKDDAPEKIETPRDLPKSNESDVSTEAVDTPSPLRILPRSISECEGNDDRDSQRSILRNPNLAKIRPMMEKRQSFDLRPDDRQTADVSNEQDVIERYYQRNQATINSRSSKSLYGDCTPCTKGRISASGVACLEAKQPVRSGDAIA</sequence>
<evidence type="ECO:0000256" key="1">
    <source>
        <dbReference type="SAM" id="MobiDB-lite"/>
    </source>
</evidence>
<feature type="region of interest" description="Disordered" evidence="1">
    <location>
        <begin position="1"/>
        <end position="118"/>
    </location>
</feature>
<feature type="compositionally biased region" description="Basic and acidic residues" evidence="1">
    <location>
        <begin position="27"/>
        <end position="48"/>
    </location>
</feature>
<evidence type="ECO:0000313" key="2">
    <source>
        <dbReference type="EMBL" id="VDO77425.1"/>
    </source>
</evidence>
<organism evidence="3 4">
    <name type="scientific">Heligmosomoides polygyrus</name>
    <name type="common">Parasitic roundworm</name>
    <dbReference type="NCBI Taxonomy" id="6339"/>
    <lineage>
        <taxon>Eukaryota</taxon>
        <taxon>Metazoa</taxon>
        <taxon>Ecdysozoa</taxon>
        <taxon>Nematoda</taxon>
        <taxon>Chromadorea</taxon>
        <taxon>Rhabditida</taxon>
        <taxon>Rhabditina</taxon>
        <taxon>Rhabditomorpha</taxon>
        <taxon>Strongyloidea</taxon>
        <taxon>Heligmosomidae</taxon>
        <taxon>Heligmosomoides</taxon>
    </lineage>
</organism>
<dbReference type="WBParaSite" id="HPBE_0000869801-mRNA-1">
    <property type="protein sequence ID" value="HPBE_0000869801-mRNA-1"/>
    <property type="gene ID" value="HPBE_0000869801"/>
</dbReference>
<name>A0A183FMQ3_HELPZ</name>
<accession>A0A3P8BXY0</accession>
<reference evidence="4" key="2">
    <citation type="submission" date="2019-09" db="UniProtKB">
        <authorList>
            <consortium name="WormBaseParasite"/>
        </authorList>
    </citation>
    <scope>IDENTIFICATION</scope>
</reference>
<keyword evidence="3" id="KW-1185">Reference proteome</keyword>
<evidence type="ECO:0000313" key="4">
    <source>
        <dbReference type="WBParaSite" id="HPBE_0000869801-mRNA-1"/>
    </source>
</evidence>
<reference evidence="2 3" key="1">
    <citation type="submission" date="2018-11" db="EMBL/GenBank/DDBJ databases">
        <authorList>
            <consortium name="Pathogen Informatics"/>
        </authorList>
    </citation>
    <scope>NUCLEOTIDE SEQUENCE [LARGE SCALE GENOMIC DNA]</scope>
</reference>
<feature type="compositionally biased region" description="Basic and acidic residues" evidence="1">
    <location>
        <begin position="95"/>
        <end position="112"/>
    </location>
</feature>
<proteinExistence type="predicted"/>
<protein>
    <submittedName>
        <fullName evidence="2 4">Uncharacterized protein</fullName>
    </submittedName>
</protein>
<dbReference type="Proteomes" id="UP000050761">
    <property type="component" value="Unassembled WGS sequence"/>
</dbReference>
<accession>A0A183FMQ3</accession>